<feature type="binding site" evidence="4">
    <location>
        <position position="210"/>
    </location>
    <ligand>
        <name>Zn(2+)</name>
        <dbReference type="ChEBI" id="CHEBI:29105"/>
    </ligand>
</feature>
<evidence type="ECO:0000256" key="3">
    <source>
        <dbReference type="ARBA" id="ARBA00023027"/>
    </source>
</evidence>
<dbReference type="GO" id="GO:0046872">
    <property type="term" value="F:metal ion binding"/>
    <property type="evidence" value="ECO:0007669"/>
    <property type="project" value="UniProtKB-KW"/>
</dbReference>
<dbReference type="SUPFAM" id="SSF52467">
    <property type="entry name" value="DHS-like NAD/FAD-binding domain"/>
    <property type="match status" value="1"/>
</dbReference>
<feature type="binding site" evidence="4">
    <location>
        <position position="207"/>
    </location>
    <ligand>
        <name>Zn(2+)</name>
        <dbReference type="ChEBI" id="CHEBI:29105"/>
    </ligand>
</feature>
<feature type="binding site" evidence="4">
    <location>
        <position position="152"/>
    </location>
    <ligand>
        <name>Zn(2+)</name>
        <dbReference type="ChEBI" id="CHEBI:29105"/>
    </ligand>
</feature>
<evidence type="ECO:0000256" key="5">
    <source>
        <dbReference type="SAM" id="MobiDB-lite"/>
    </source>
</evidence>
<dbReference type="Proteomes" id="UP001187682">
    <property type="component" value="Unassembled WGS sequence"/>
</dbReference>
<evidence type="ECO:0000313" key="7">
    <source>
        <dbReference type="EMBL" id="SPO02677.1"/>
    </source>
</evidence>
<dbReference type="AlphaFoldDB" id="A0AAE8MY57"/>
<comment type="similarity">
    <text evidence="1">Belongs to the sirtuin family. Class I subfamily.</text>
</comment>
<feature type="domain" description="Deacetylase sirtuin-type" evidence="6">
    <location>
        <begin position="19"/>
        <end position="314"/>
    </location>
</feature>
<dbReference type="InterPro" id="IPR026591">
    <property type="entry name" value="Sirtuin_cat_small_dom_sf"/>
</dbReference>
<name>A0AAE8MY57_9PEZI</name>
<protein>
    <submittedName>
        <fullName evidence="7">Related to NAD-dependent histone deacetylase</fullName>
    </submittedName>
</protein>
<dbReference type="GO" id="GO:0005634">
    <property type="term" value="C:nucleus"/>
    <property type="evidence" value="ECO:0007669"/>
    <property type="project" value="TreeGrafter"/>
</dbReference>
<dbReference type="GO" id="GO:0017136">
    <property type="term" value="F:histone deacetylase activity, NAD-dependent"/>
    <property type="evidence" value="ECO:0007669"/>
    <property type="project" value="TreeGrafter"/>
</dbReference>
<dbReference type="PANTHER" id="PTHR11085">
    <property type="entry name" value="NAD-DEPENDENT PROTEIN DEACYLASE SIRTUIN-5, MITOCHONDRIAL-RELATED"/>
    <property type="match status" value="1"/>
</dbReference>
<evidence type="ECO:0000256" key="2">
    <source>
        <dbReference type="ARBA" id="ARBA00022679"/>
    </source>
</evidence>
<reference evidence="7" key="1">
    <citation type="submission" date="2018-03" db="EMBL/GenBank/DDBJ databases">
        <authorList>
            <person name="Guldener U."/>
        </authorList>
    </citation>
    <scope>NUCLEOTIDE SEQUENCE</scope>
</reference>
<comment type="caution">
    <text evidence="7">The sequence shown here is derived from an EMBL/GenBank/DDBJ whole genome shotgun (WGS) entry which is preliminary data.</text>
</comment>
<feature type="active site" description="Proton acceptor" evidence="4">
    <location>
        <position position="144"/>
    </location>
</feature>
<keyword evidence="4" id="KW-0862">Zinc</keyword>
<feature type="binding site" evidence="4">
    <location>
        <position position="157"/>
    </location>
    <ligand>
        <name>Zn(2+)</name>
        <dbReference type="ChEBI" id="CHEBI:29105"/>
    </ligand>
</feature>
<dbReference type="PANTHER" id="PTHR11085:SF10">
    <property type="entry name" value="NAD-DEPENDENT PROTEIN DEACYLASE SIRTUIN-5, MITOCHONDRIAL-RELATED"/>
    <property type="match status" value="1"/>
</dbReference>
<dbReference type="PROSITE" id="PS50305">
    <property type="entry name" value="SIRTUIN"/>
    <property type="match status" value="1"/>
</dbReference>
<evidence type="ECO:0000259" key="6">
    <source>
        <dbReference type="PROSITE" id="PS50305"/>
    </source>
</evidence>
<dbReference type="InterPro" id="IPR003000">
    <property type="entry name" value="Sirtuin"/>
</dbReference>
<evidence type="ECO:0000256" key="4">
    <source>
        <dbReference type="PROSITE-ProRule" id="PRU00236"/>
    </source>
</evidence>
<dbReference type="InterPro" id="IPR029035">
    <property type="entry name" value="DHS-like_NAD/FAD-binding_dom"/>
</dbReference>
<feature type="region of interest" description="Disordered" evidence="5">
    <location>
        <begin position="1"/>
        <end position="22"/>
    </location>
</feature>
<dbReference type="Pfam" id="PF02146">
    <property type="entry name" value="SIR2"/>
    <property type="match status" value="1"/>
</dbReference>
<sequence length="314" mass="34126">MSSKSDPNSGSSREGATTTTPRLDDLDRFHQLLLGKNKPRIVAVCGAGLSASSGLPTFRGAGGLWRNHKSTDLATPESFERNPGLVWLFYAYRRHMSLKAEPNDGHRALAALADKYESFLCVSQNVDNLLERAGHRQDKLYKIHGSLFGLKCENESCDWRAADHTSDPLWPVLAPASASDVDPTKTLPLLDPSTPAPEISRADIPTCPRCEDGASLQRPDIVWFGEGMSYEVTRGVRSWMRDGVDIVLSIGTSEAVSTAEGFLRAARRAGAVYVNVNLDARSPEGLSKLGKGDFAFEGDAAEILPKLFAPLLED</sequence>
<gene>
    <name evidence="7" type="ORF">DNG_05350</name>
</gene>
<evidence type="ECO:0000313" key="8">
    <source>
        <dbReference type="Proteomes" id="UP001187682"/>
    </source>
</evidence>
<dbReference type="InterPro" id="IPR026590">
    <property type="entry name" value="Ssirtuin_cat_dom"/>
</dbReference>
<proteinExistence type="inferred from homology"/>
<dbReference type="GO" id="GO:0070403">
    <property type="term" value="F:NAD+ binding"/>
    <property type="evidence" value="ECO:0007669"/>
    <property type="project" value="InterPro"/>
</dbReference>
<keyword evidence="3" id="KW-0520">NAD</keyword>
<keyword evidence="4" id="KW-0479">Metal-binding</keyword>
<feature type="compositionally biased region" description="Polar residues" evidence="5">
    <location>
        <begin position="1"/>
        <end position="16"/>
    </location>
</feature>
<dbReference type="EMBL" id="ONZQ02000007">
    <property type="protein sequence ID" value="SPO02677.1"/>
    <property type="molecule type" value="Genomic_DNA"/>
</dbReference>
<dbReference type="InterPro" id="IPR050134">
    <property type="entry name" value="NAD-dep_sirtuin_deacylases"/>
</dbReference>
<keyword evidence="2" id="KW-0808">Transferase</keyword>
<accession>A0AAE8MY57</accession>
<dbReference type="Gene3D" id="3.40.50.1220">
    <property type="entry name" value="TPP-binding domain"/>
    <property type="match status" value="1"/>
</dbReference>
<organism evidence="7 8">
    <name type="scientific">Cephalotrichum gorgonifer</name>
    <dbReference type="NCBI Taxonomy" id="2041049"/>
    <lineage>
        <taxon>Eukaryota</taxon>
        <taxon>Fungi</taxon>
        <taxon>Dikarya</taxon>
        <taxon>Ascomycota</taxon>
        <taxon>Pezizomycotina</taxon>
        <taxon>Sordariomycetes</taxon>
        <taxon>Hypocreomycetidae</taxon>
        <taxon>Microascales</taxon>
        <taxon>Microascaceae</taxon>
        <taxon>Cephalotrichum</taxon>
    </lineage>
</organism>
<evidence type="ECO:0000256" key="1">
    <source>
        <dbReference type="ARBA" id="ARBA00006924"/>
    </source>
</evidence>
<dbReference type="Gene3D" id="3.30.1600.10">
    <property type="entry name" value="SIR2/SIRT2 'Small Domain"/>
    <property type="match status" value="1"/>
</dbReference>
<keyword evidence="8" id="KW-1185">Reference proteome</keyword>